<protein>
    <submittedName>
        <fullName evidence="1">Uncharacterized protein</fullName>
    </submittedName>
</protein>
<proteinExistence type="predicted"/>
<sequence>MGQRQYFTNCVNWPKMCEEYFGSTYAEALDQLIEDGETITLNAFRAELDDESYTDLLDVLNYAQPGDEGLHIEDDYHVAFKREPSTGLIYAIHSAIEYVFATPEEVAQLQENAMKNAFEDAPTALVLVHPGSLCGSARMMIGKMEADSARQDILQEVSDHLGPLIVIDGFLSDELSTEEEDLIREALDKNAASGHLSLRLWGCDAGERPYPTWMPYGGSMEGTIFEGQEEAASAIAPRLADHSILVTGAWATEDLSSGCASSVLVALRDALGGAAEVEHSYNVVYEPDPSLDDGCENEQPAL</sequence>
<organism evidence="1">
    <name type="scientific">marine sediment metagenome</name>
    <dbReference type="NCBI Taxonomy" id="412755"/>
    <lineage>
        <taxon>unclassified sequences</taxon>
        <taxon>metagenomes</taxon>
        <taxon>ecological metagenomes</taxon>
    </lineage>
</organism>
<gene>
    <name evidence="1" type="ORF">LCGC14_0043390</name>
</gene>
<comment type="caution">
    <text evidence="1">The sequence shown here is derived from an EMBL/GenBank/DDBJ whole genome shotgun (WGS) entry which is preliminary data.</text>
</comment>
<dbReference type="AlphaFoldDB" id="A0A0F9VTG9"/>
<reference evidence="1" key="1">
    <citation type="journal article" date="2015" name="Nature">
        <title>Complex archaea that bridge the gap between prokaryotes and eukaryotes.</title>
        <authorList>
            <person name="Spang A."/>
            <person name="Saw J.H."/>
            <person name="Jorgensen S.L."/>
            <person name="Zaremba-Niedzwiedzka K."/>
            <person name="Martijn J."/>
            <person name="Lind A.E."/>
            <person name="van Eijk R."/>
            <person name="Schleper C."/>
            <person name="Guy L."/>
            <person name="Ettema T.J."/>
        </authorList>
    </citation>
    <scope>NUCLEOTIDE SEQUENCE</scope>
</reference>
<dbReference type="EMBL" id="LAZR01000009">
    <property type="protein sequence ID" value="KKO08401.1"/>
    <property type="molecule type" value="Genomic_DNA"/>
</dbReference>
<evidence type="ECO:0000313" key="1">
    <source>
        <dbReference type="EMBL" id="KKO08401.1"/>
    </source>
</evidence>
<accession>A0A0F9VTG9</accession>
<name>A0A0F9VTG9_9ZZZZ</name>